<dbReference type="Proteomes" id="UP000738349">
    <property type="component" value="Unassembled WGS sequence"/>
</dbReference>
<proteinExistence type="predicted"/>
<gene>
    <name evidence="2" type="ORF">EDB81DRAFT_835554</name>
</gene>
<evidence type="ECO:0000313" key="3">
    <source>
        <dbReference type="Proteomes" id="UP000738349"/>
    </source>
</evidence>
<dbReference type="SUPFAM" id="SSF54197">
    <property type="entry name" value="HIT-like"/>
    <property type="match status" value="1"/>
</dbReference>
<dbReference type="InterPro" id="IPR043171">
    <property type="entry name" value="Ap4A_phos1/2-like"/>
</dbReference>
<dbReference type="AlphaFoldDB" id="A0A9P9CW82"/>
<protein>
    <recommendedName>
        <fullName evidence="1">Ap4A phosphorylase 1/2 N-terminal domain-containing protein</fullName>
    </recommendedName>
</protein>
<organism evidence="2 3">
    <name type="scientific">Dactylonectria macrodidyma</name>
    <dbReference type="NCBI Taxonomy" id="307937"/>
    <lineage>
        <taxon>Eukaryota</taxon>
        <taxon>Fungi</taxon>
        <taxon>Dikarya</taxon>
        <taxon>Ascomycota</taxon>
        <taxon>Pezizomycotina</taxon>
        <taxon>Sordariomycetes</taxon>
        <taxon>Hypocreomycetidae</taxon>
        <taxon>Hypocreales</taxon>
        <taxon>Nectriaceae</taxon>
        <taxon>Dactylonectria</taxon>
    </lineage>
</organism>
<dbReference type="InterPro" id="IPR036265">
    <property type="entry name" value="HIT-like_sf"/>
</dbReference>
<name>A0A9P9CW82_9HYPO</name>
<feature type="non-terminal residue" evidence="2">
    <location>
        <position position="197"/>
    </location>
</feature>
<dbReference type="GO" id="GO:0005524">
    <property type="term" value="F:ATP binding"/>
    <property type="evidence" value="ECO:0007669"/>
    <property type="project" value="InterPro"/>
</dbReference>
<evidence type="ECO:0000259" key="1">
    <source>
        <dbReference type="Pfam" id="PF19327"/>
    </source>
</evidence>
<evidence type="ECO:0000313" key="2">
    <source>
        <dbReference type="EMBL" id="KAH7108720.1"/>
    </source>
</evidence>
<accession>A0A9P9CW82</accession>
<dbReference type="GO" id="GO:0009117">
    <property type="term" value="P:nucleotide metabolic process"/>
    <property type="evidence" value="ECO:0007669"/>
    <property type="project" value="InterPro"/>
</dbReference>
<dbReference type="Pfam" id="PF19327">
    <property type="entry name" value="Ap4A_phos_N"/>
    <property type="match status" value="1"/>
</dbReference>
<reference evidence="2" key="1">
    <citation type="journal article" date="2021" name="Nat. Commun.">
        <title>Genetic determinants of endophytism in the Arabidopsis root mycobiome.</title>
        <authorList>
            <person name="Mesny F."/>
            <person name="Miyauchi S."/>
            <person name="Thiergart T."/>
            <person name="Pickel B."/>
            <person name="Atanasova L."/>
            <person name="Karlsson M."/>
            <person name="Huettel B."/>
            <person name="Barry K.W."/>
            <person name="Haridas S."/>
            <person name="Chen C."/>
            <person name="Bauer D."/>
            <person name="Andreopoulos W."/>
            <person name="Pangilinan J."/>
            <person name="LaButti K."/>
            <person name="Riley R."/>
            <person name="Lipzen A."/>
            <person name="Clum A."/>
            <person name="Drula E."/>
            <person name="Henrissat B."/>
            <person name="Kohler A."/>
            <person name="Grigoriev I.V."/>
            <person name="Martin F.M."/>
            <person name="Hacquard S."/>
        </authorList>
    </citation>
    <scope>NUCLEOTIDE SEQUENCE</scope>
    <source>
        <strain evidence="2">MPI-CAGE-AT-0147</strain>
    </source>
</reference>
<dbReference type="InterPro" id="IPR009163">
    <property type="entry name" value="Ap4A_phos1/2"/>
</dbReference>
<dbReference type="InterPro" id="IPR045759">
    <property type="entry name" value="Ap4A_phos1/2_N"/>
</dbReference>
<dbReference type="PANTHER" id="PTHR38420:SF1">
    <property type="entry name" value="PUTATIVE (AFU_ORTHOLOGUE AFUA_5G14690)-RELATED"/>
    <property type="match status" value="1"/>
</dbReference>
<dbReference type="PANTHER" id="PTHR38420">
    <property type="entry name" value="AP-4-A PHOSPHORYLASE II"/>
    <property type="match status" value="1"/>
</dbReference>
<dbReference type="Gene3D" id="3.30.428.70">
    <property type="match status" value="1"/>
</dbReference>
<feature type="domain" description="Ap4A phosphorylase 1/2 N-terminal" evidence="1">
    <location>
        <begin position="44"/>
        <end position="123"/>
    </location>
</feature>
<comment type="caution">
    <text evidence="2">The sequence shown here is derived from an EMBL/GenBank/DDBJ whole genome shotgun (WGS) entry which is preliminary data.</text>
</comment>
<dbReference type="GO" id="GO:0003877">
    <property type="term" value="F:ATP:ADP adenylyltransferase activity"/>
    <property type="evidence" value="ECO:0007669"/>
    <property type="project" value="InterPro"/>
</dbReference>
<sequence length="197" mass="22779">NEILAQFDRLVKEGLIFYDQAPMIMPHRDGDLRGVISNVAGFEIQEIGTTHLLTFNMFNAFRPHFLLLTQDGYRRQFEPLDIDDIKAHIPSSHSLTGDYMVLYNCGVESGCSRMHKHMQLIPHSEHAFDVWRNNRWEKVIKMPYQAFVRTFGPDLPSIKDLFIAYLELFDQVKKARGRSMSGINEAPPHNVIFDRSA</sequence>
<dbReference type="OrthoDB" id="10267950at2759"/>
<keyword evidence="3" id="KW-1185">Reference proteome</keyword>
<dbReference type="EMBL" id="JAGMUV010000062">
    <property type="protein sequence ID" value="KAH7108720.1"/>
    <property type="molecule type" value="Genomic_DNA"/>
</dbReference>